<keyword evidence="3" id="KW-1185">Reference proteome</keyword>
<dbReference type="GO" id="GO:0030864">
    <property type="term" value="C:cortical actin cytoskeleton"/>
    <property type="evidence" value="ECO:0007669"/>
    <property type="project" value="TreeGrafter"/>
</dbReference>
<proteinExistence type="predicted"/>
<dbReference type="GO" id="GO:0032878">
    <property type="term" value="P:regulation of establishment or maintenance of cell polarity"/>
    <property type="evidence" value="ECO:0007669"/>
    <property type="project" value="TreeGrafter"/>
</dbReference>
<feature type="transmembrane region" description="Helical" evidence="1">
    <location>
        <begin position="12"/>
        <end position="34"/>
    </location>
</feature>
<sequence>PPSTDSSSGSSRSLFTVVAVRLLIPLMNALTAAVHRPIVGFSRMLNGEVRPTVINMLKFIRGKGQQPSVERQKIQKDLFAFRRTLQYGFPNKPTALSWDPLLRIMAIGTSTGSIKVYPFT</sequence>
<dbReference type="GO" id="GO:0006893">
    <property type="term" value="P:Golgi to plasma membrane transport"/>
    <property type="evidence" value="ECO:0007669"/>
    <property type="project" value="TreeGrafter"/>
</dbReference>
<evidence type="ECO:0000313" key="3">
    <source>
        <dbReference type="Proteomes" id="UP000478052"/>
    </source>
</evidence>
<organism evidence="2 3">
    <name type="scientific">Aphis craccivora</name>
    <name type="common">Cowpea aphid</name>
    <dbReference type="NCBI Taxonomy" id="307492"/>
    <lineage>
        <taxon>Eukaryota</taxon>
        <taxon>Metazoa</taxon>
        <taxon>Ecdysozoa</taxon>
        <taxon>Arthropoda</taxon>
        <taxon>Hexapoda</taxon>
        <taxon>Insecta</taxon>
        <taxon>Pterygota</taxon>
        <taxon>Neoptera</taxon>
        <taxon>Paraneoptera</taxon>
        <taxon>Hemiptera</taxon>
        <taxon>Sternorrhyncha</taxon>
        <taxon>Aphidomorpha</taxon>
        <taxon>Aphidoidea</taxon>
        <taxon>Aphididae</taxon>
        <taxon>Aphidini</taxon>
        <taxon>Aphis</taxon>
        <taxon>Aphis</taxon>
    </lineage>
</organism>
<dbReference type="OrthoDB" id="19944at2759"/>
<accession>A0A6G0YNX0</accession>
<gene>
    <name evidence="2" type="ORF">FWK35_00016779</name>
</gene>
<dbReference type="PANTHER" id="PTHR10241:SF29">
    <property type="entry name" value="LETHAL(2) GIANT LARVAE PROTEIN"/>
    <property type="match status" value="1"/>
</dbReference>
<evidence type="ECO:0000256" key="1">
    <source>
        <dbReference type="SAM" id="Phobius"/>
    </source>
</evidence>
<dbReference type="GO" id="GO:0005886">
    <property type="term" value="C:plasma membrane"/>
    <property type="evidence" value="ECO:0007669"/>
    <property type="project" value="TreeGrafter"/>
</dbReference>
<keyword evidence="1" id="KW-1133">Transmembrane helix</keyword>
<name>A0A6G0YNX0_APHCR</name>
<protein>
    <submittedName>
        <fullName evidence="2">Uncharacterized protein</fullName>
    </submittedName>
</protein>
<keyword evidence="1" id="KW-0812">Transmembrane</keyword>
<reference evidence="2 3" key="1">
    <citation type="submission" date="2019-08" db="EMBL/GenBank/DDBJ databases">
        <title>Whole genome of Aphis craccivora.</title>
        <authorList>
            <person name="Voronova N.V."/>
            <person name="Shulinski R.S."/>
            <person name="Bandarenka Y.V."/>
            <person name="Zhorov D.G."/>
            <person name="Warner D."/>
        </authorList>
    </citation>
    <scope>NUCLEOTIDE SEQUENCE [LARGE SCALE GENOMIC DNA]</scope>
    <source>
        <strain evidence="2">180601</strain>
        <tissue evidence="2">Whole Body</tissue>
    </source>
</reference>
<feature type="non-terminal residue" evidence="2">
    <location>
        <position position="1"/>
    </location>
</feature>
<dbReference type="GO" id="GO:0019905">
    <property type="term" value="F:syntaxin binding"/>
    <property type="evidence" value="ECO:0007669"/>
    <property type="project" value="TreeGrafter"/>
</dbReference>
<dbReference type="GO" id="GO:0008593">
    <property type="term" value="P:regulation of Notch signaling pathway"/>
    <property type="evidence" value="ECO:0007669"/>
    <property type="project" value="TreeGrafter"/>
</dbReference>
<comment type="caution">
    <text evidence="2">The sequence shown here is derived from an EMBL/GenBank/DDBJ whole genome shotgun (WGS) entry which is preliminary data.</text>
</comment>
<dbReference type="GO" id="GO:0030866">
    <property type="term" value="P:cortical actin cytoskeleton organization"/>
    <property type="evidence" value="ECO:0007669"/>
    <property type="project" value="TreeGrafter"/>
</dbReference>
<dbReference type="AlphaFoldDB" id="A0A6G0YNX0"/>
<evidence type="ECO:0000313" key="2">
    <source>
        <dbReference type="EMBL" id="KAF0759358.1"/>
    </source>
</evidence>
<dbReference type="PANTHER" id="PTHR10241">
    <property type="entry name" value="LETHAL 2 GIANT LARVAE PROTEIN"/>
    <property type="match status" value="1"/>
</dbReference>
<dbReference type="GO" id="GO:0005096">
    <property type="term" value="F:GTPase activator activity"/>
    <property type="evidence" value="ECO:0007669"/>
    <property type="project" value="TreeGrafter"/>
</dbReference>
<dbReference type="GO" id="GO:0045159">
    <property type="term" value="F:myosin II binding"/>
    <property type="evidence" value="ECO:0007669"/>
    <property type="project" value="TreeGrafter"/>
</dbReference>
<keyword evidence="1" id="KW-0472">Membrane</keyword>
<dbReference type="EMBL" id="VUJU01003021">
    <property type="protein sequence ID" value="KAF0759358.1"/>
    <property type="molecule type" value="Genomic_DNA"/>
</dbReference>
<dbReference type="Proteomes" id="UP000478052">
    <property type="component" value="Unassembled WGS sequence"/>
</dbReference>
<dbReference type="GO" id="GO:0051294">
    <property type="term" value="P:establishment of spindle orientation"/>
    <property type="evidence" value="ECO:0007669"/>
    <property type="project" value="TreeGrafter"/>
</dbReference>